<dbReference type="InterPro" id="IPR013083">
    <property type="entry name" value="Znf_RING/FYVE/PHD"/>
</dbReference>
<feature type="compositionally biased region" description="Low complexity" evidence="5">
    <location>
        <begin position="472"/>
        <end position="513"/>
    </location>
</feature>
<dbReference type="PANTHER" id="PTHR46210:SF1">
    <property type="entry name" value="FHA DOMAIN-CONTAINING PROTEIN"/>
    <property type="match status" value="1"/>
</dbReference>
<dbReference type="GO" id="GO:0008270">
    <property type="term" value="F:zinc ion binding"/>
    <property type="evidence" value="ECO:0007669"/>
    <property type="project" value="UniProtKB-KW"/>
</dbReference>
<dbReference type="Gene3D" id="3.30.40.10">
    <property type="entry name" value="Zinc/RING finger domain, C3HC4 (zinc finger)"/>
    <property type="match status" value="1"/>
</dbReference>
<evidence type="ECO:0000256" key="2">
    <source>
        <dbReference type="ARBA" id="ARBA00022771"/>
    </source>
</evidence>
<dbReference type="PROSITE" id="PS50006">
    <property type="entry name" value="FHA_DOMAIN"/>
    <property type="match status" value="1"/>
</dbReference>
<evidence type="ECO:0000256" key="4">
    <source>
        <dbReference type="PROSITE-ProRule" id="PRU00175"/>
    </source>
</evidence>
<evidence type="ECO:0000256" key="1">
    <source>
        <dbReference type="ARBA" id="ARBA00022723"/>
    </source>
</evidence>
<dbReference type="SUPFAM" id="SSF57850">
    <property type="entry name" value="RING/U-box"/>
    <property type="match status" value="1"/>
</dbReference>
<feature type="region of interest" description="Disordered" evidence="5">
    <location>
        <begin position="427"/>
        <end position="573"/>
    </location>
</feature>
<evidence type="ECO:0008006" key="11">
    <source>
        <dbReference type="Google" id="ProtNLM"/>
    </source>
</evidence>
<feature type="compositionally biased region" description="Low complexity" evidence="5">
    <location>
        <begin position="1"/>
        <end position="16"/>
    </location>
</feature>
<organism evidence="9 10">
    <name type="scientific">Cafeteria roenbergensis</name>
    <name type="common">Marine flagellate</name>
    <dbReference type="NCBI Taxonomy" id="33653"/>
    <lineage>
        <taxon>Eukaryota</taxon>
        <taxon>Sar</taxon>
        <taxon>Stramenopiles</taxon>
        <taxon>Bigyra</taxon>
        <taxon>Opalozoa</taxon>
        <taxon>Bicosoecida</taxon>
        <taxon>Cafeteriaceae</taxon>
        <taxon>Cafeteria</taxon>
    </lineage>
</organism>
<keyword evidence="1" id="KW-0479">Metal-binding</keyword>
<accession>A0A5A8CP82</accession>
<dbReference type="Gene3D" id="2.60.200.20">
    <property type="match status" value="1"/>
</dbReference>
<feature type="region of interest" description="Disordered" evidence="5">
    <location>
        <begin position="1"/>
        <end position="21"/>
    </location>
</feature>
<dbReference type="Proteomes" id="UP000323011">
    <property type="component" value="Unassembled WGS sequence"/>
</dbReference>
<dbReference type="InterPro" id="IPR000253">
    <property type="entry name" value="FHA_dom"/>
</dbReference>
<dbReference type="InterPro" id="IPR011016">
    <property type="entry name" value="Znf_RING-CH"/>
</dbReference>
<feature type="region of interest" description="Disordered" evidence="5">
    <location>
        <begin position="146"/>
        <end position="185"/>
    </location>
</feature>
<name>A0A5A8CP82_CAFRO</name>
<feature type="compositionally biased region" description="Polar residues" evidence="5">
    <location>
        <begin position="548"/>
        <end position="564"/>
    </location>
</feature>
<comment type="caution">
    <text evidence="9">The sequence shown here is derived from an EMBL/GenBank/DDBJ whole genome shotgun (WGS) entry which is preliminary data.</text>
</comment>
<dbReference type="AlphaFoldDB" id="A0A5A8CP82"/>
<dbReference type="Pfam" id="PF12906">
    <property type="entry name" value="RINGv"/>
    <property type="match status" value="1"/>
</dbReference>
<evidence type="ECO:0000259" key="7">
    <source>
        <dbReference type="PROSITE" id="PS50089"/>
    </source>
</evidence>
<dbReference type="Pfam" id="PF00498">
    <property type="entry name" value="FHA"/>
    <property type="match status" value="1"/>
</dbReference>
<dbReference type="SMART" id="SM00744">
    <property type="entry name" value="RINGv"/>
    <property type="match status" value="1"/>
</dbReference>
<feature type="domain" description="RING-type" evidence="7">
    <location>
        <begin position="236"/>
        <end position="281"/>
    </location>
</feature>
<proteinExistence type="predicted"/>
<dbReference type="EMBL" id="VLTN01000011">
    <property type="protein sequence ID" value="KAA0154519.1"/>
    <property type="molecule type" value="Genomic_DNA"/>
</dbReference>
<protein>
    <recommendedName>
        <fullName evidence="11">RING-CH-type domain-containing protein</fullName>
    </recommendedName>
</protein>
<keyword evidence="10" id="KW-1185">Reference proteome</keyword>
<evidence type="ECO:0000259" key="6">
    <source>
        <dbReference type="PROSITE" id="PS50006"/>
    </source>
</evidence>
<feature type="domain" description="FHA" evidence="6">
    <location>
        <begin position="330"/>
        <end position="376"/>
    </location>
</feature>
<keyword evidence="2 4" id="KW-0863">Zinc-finger</keyword>
<dbReference type="PROSITE" id="PS50089">
    <property type="entry name" value="ZF_RING_2"/>
    <property type="match status" value="1"/>
</dbReference>
<reference evidence="9 10" key="1">
    <citation type="submission" date="2019-07" db="EMBL/GenBank/DDBJ databases">
        <title>Genomes of Cafeteria roenbergensis.</title>
        <authorList>
            <person name="Fischer M.G."/>
            <person name="Hackl T."/>
            <person name="Roman M."/>
        </authorList>
    </citation>
    <scope>NUCLEOTIDE SEQUENCE [LARGE SCALE GENOMIC DNA]</scope>
    <source>
        <strain evidence="9 10">BVI</strain>
    </source>
</reference>
<dbReference type="SUPFAM" id="SSF49879">
    <property type="entry name" value="SMAD/FHA domain"/>
    <property type="match status" value="1"/>
</dbReference>
<feature type="compositionally biased region" description="Low complexity" evidence="5">
    <location>
        <begin position="437"/>
        <end position="450"/>
    </location>
</feature>
<evidence type="ECO:0000259" key="8">
    <source>
        <dbReference type="PROSITE" id="PS51292"/>
    </source>
</evidence>
<gene>
    <name evidence="9" type="ORF">FNF29_02396</name>
</gene>
<feature type="domain" description="RING-CH-type" evidence="8">
    <location>
        <begin position="228"/>
        <end position="287"/>
    </location>
</feature>
<dbReference type="InterPro" id="IPR001841">
    <property type="entry name" value="Znf_RING"/>
</dbReference>
<evidence type="ECO:0000256" key="3">
    <source>
        <dbReference type="ARBA" id="ARBA00022833"/>
    </source>
</evidence>
<evidence type="ECO:0000256" key="5">
    <source>
        <dbReference type="SAM" id="MobiDB-lite"/>
    </source>
</evidence>
<dbReference type="CDD" id="cd16495">
    <property type="entry name" value="RING_CH-C4HC3_MARCH"/>
    <property type="match status" value="1"/>
</dbReference>
<feature type="compositionally biased region" description="Basic and acidic residues" evidence="5">
    <location>
        <begin position="148"/>
        <end position="157"/>
    </location>
</feature>
<dbReference type="CDD" id="cd00060">
    <property type="entry name" value="FHA"/>
    <property type="match status" value="1"/>
</dbReference>
<keyword evidence="3" id="KW-0862">Zinc</keyword>
<dbReference type="PROSITE" id="PS51292">
    <property type="entry name" value="ZF_RING_CH"/>
    <property type="match status" value="1"/>
</dbReference>
<sequence length="573" mass="59974">MGNRSSAQAARPARQPFPDGRVTVGSFEHVDGDDGRMCLALETRTTAKDSHEVTEQRFLFDASAGRRFSVGALASNDVVVTDPNVQAKQAFLEVLPGGVVRFVAAARSYQMLSPPDALGSSGLELCEGQVIKMGACSVQVMAIQLPPSEKDEDKDPEIVSESSSCRSEPRAAAAAAGGTVDLTRPEMPQTRISAAGRSSPIPPLAATRCNGGEISKARCSTAEDAAKSELGDDTSCFICMCGSSAEMPLMPSPCSCRARVHRACLRRWVESKGSRSCSICKTKLPFSATVDAPYLVFQVIRHMRGLQWNGEREYILSFFERAATAGRARVVVGSHGSCGIRLPDPSMSKQHAEVSYDSEARTFFLSDLKSRAGTFIKVVEPVLAPVGQLARFKFARTTMSIEVGTLADIKAMAAARRIAEASGDLAQHASGRAAAHRAQGASPAPRSSGPAPAPVPTTTIRPAGSTGGGAGPLAPAASTGARARPRPVAALEAAEAAGRARGSFGGRSASPPRATSTVVGRHSHGTPGPYAERATVPAEHTEPILQAWASQHSMQGEDSAQPSAAASPLHSDH</sequence>
<evidence type="ECO:0000313" key="9">
    <source>
        <dbReference type="EMBL" id="KAA0154519.1"/>
    </source>
</evidence>
<dbReference type="InterPro" id="IPR008984">
    <property type="entry name" value="SMAD_FHA_dom_sf"/>
</dbReference>
<dbReference type="PANTHER" id="PTHR46210">
    <property type="entry name" value="FHA DOMAIN-CONTAINING PROTEIN"/>
    <property type="match status" value="1"/>
</dbReference>
<evidence type="ECO:0000313" key="10">
    <source>
        <dbReference type="Proteomes" id="UP000323011"/>
    </source>
</evidence>
<dbReference type="SMART" id="SM00240">
    <property type="entry name" value="FHA"/>
    <property type="match status" value="1"/>
</dbReference>